<dbReference type="CDD" id="cd00190">
    <property type="entry name" value="Tryp_SPc"/>
    <property type="match status" value="2"/>
</dbReference>
<dbReference type="InParanoid" id="A0A5N4AD36"/>
<dbReference type="PROSITE" id="PS00134">
    <property type="entry name" value="TRYPSIN_HIS"/>
    <property type="match status" value="1"/>
</dbReference>
<dbReference type="PANTHER" id="PTHR24276">
    <property type="entry name" value="POLYSERASE-RELATED"/>
    <property type="match status" value="1"/>
</dbReference>
<dbReference type="SUPFAM" id="SSF50494">
    <property type="entry name" value="Trypsin-like serine proteases"/>
    <property type="match status" value="2"/>
</dbReference>
<evidence type="ECO:0000256" key="9">
    <source>
        <dbReference type="SAM" id="SignalP"/>
    </source>
</evidence>
<dbReference type="FunFam" id="2.40.10.10:FF:000047">
    <property type="entry name" value="Trypsin eta"/>
    <property type="match status" value="1"/>
</dbReference>
<dbReference type="FunFam" id="2.40.10.10:FF:000036">
    <property type="entry name" value="Trypsin beta"/>
    <property type="match status" value="1"/>
</dbReference>
<feature type="domain" description="Peptidase S1" evidence="10">
    <location>
        <begin position="24"/>
        <end position="225"/>
    </location>
</feature>
<dbReference type="InterPro" id="IPR001254">
    <property type="entry name" value="Trypsin_dom"/>
</dbReference>
<dbReference type="PANTHER" id="PTHR24276:SF96">
    <property type="entry name" value="PEPTIDASE S1 DOMAIN-CONTAINING PROTEIN"/>
    <property type="match status" value="1"/>
</dbReference>
<evidence type="ECO:0000259" key="10">
    <source>
        <dbReference type="PROSITE" id="PS50240"/>
    </source>
</evidence>
<dbReference type="InterPro" id="IPR033116">
    <property type="entry name" value="TRYPSIN_SER"/>
</dbReference>
<dbReference type="EMBL" id="VVIM01000008">
    <property type="protein sequence ID" value="KAB0795199.1"/>
    <property type="molecule type" value="Genomic_DNA"/>
</dbReference>
<evidence type="ECO:0000256" key="2">
    <source>
        <dbReference type="ARBA" id="ARBA00007664"/>
    </source>
</evidence>
<dbReference type="GO" id="GO:0004252">
    <property type="term" value="F:serine-type endopeptidase activity"/>
    <property type="evidence" value="ECO:0007669"/>
    <property type="project" value="InterPro"/>
</dbReference>
<dbReference type="InterPro" id="IPR001314">
    <property type="entry name" value="Peptidase_S1A"/>
</dbReference>
<evidence type="ECO:0000256" key="7">
    <source>
        <dbReference type="ARBA" id="ARBA00023157"/>
    </source>
</evidence>
<dbReference type="PROSITE" id="PS50240">
    <property type="entry name" value="TRYPSIN_DOM"/>
    <property type="match status" value="2"/>
</dbReference>
<feature type="chain" id="PRO_5024368763" description="Peptidase S1 domain-containing protein" evidence="9">
    <location>
        <begin position="16"/>
        <end position="460"/>
    </location>
</feature>
<keyword evidence="12" id="KW-1185">Reference proteome</keyword>
<evidence type="ECO:0000256" key="4">
    <source>
        <dbReference type="ARBA" id="ARBA00022670"/>
    </source>
</evidence>
<evidence type="ECO:0000256" key="1">
    <source>
        <dbReference type="ARBA" id="ARBA00004239"/>
    </source>
</evidence>
<reference evidence="11 12" key="1">
    <citation type="journal article" date="2018" name="Elife">
        <title>Firefly genomes illuminate parallel origins of bioluminescence in beetles.</title>
        <authorList>
            <person name="Fallon T.R."/>
            <person name="Lower S.E."/>
            <person name="Chang C.H."/>
            <person name="Bessho-Uehara M."/>
            <person name="Martin G.J."/>
            <person name="Bewick A.J."/>
            <person name="Behringer M."/>
            <person name="Debat H.J."/>
            <person name="Wong I."/>
            <person name="Day J.C."/>
            <person name="Suvorov A."/>
            <person name="Silva C.J."/>
            <person name="Stanger-Hall K.F."/>
            <person name="Hall D.W."/>
            <person name="Schmitz R.J."/>
            <person name="Nelson D.R."/>
            <person name="Lewis S.M."/>
            <person name="Shigenobu S."/>
            <person name="Bybee S.M."/>
            <person name="Larracuente A.M."/>
            <person name="Oba Y."/>
            <person name="Weng J.K."/>
        </authorList>
    </citation>
    <scope>NUCLEOTIDE SEQUENCE [LARGE SCALE GENOMIC DNA]</scope>
    <source>
        <strain evidence="11">1611_PpyrPB1</strain>
        <tissue evidence="11">Whole body</tissue>
    </source>
</reference>
<proteinExistence type="inferred from homology"/>
<dbReference type="FunFam" id="2.40.10.10:FF:000068">
    <property type="entry name" value="transmembrane protease serine 2"/>
    <property type="match status" value="1"/>
</dbReference>
<comment type="subcellular location">
    <subcellularLocation>
        <location evidence="1">Secreted</location>
        <location evidence="1">Extracellular space</location>
    </subcellularLocation>
</comment>
<feature type="domain" description="Peptidase S1" evidence="10">
    <location>
        <begin position="236"/>
        <end position="460"/>
    </location>
</feature>
<comment type="caution">
    <text evidence="11">The sequence shown here is derived from an EMBL/GenBank/DDBJ whole genome shotgun (WGS) entry which is preliminary data.</text>
</comment>
<dbReference type="GO" id="GO:0016485">
    <property type="term" value="P:protein processing"/>
    <property type="evidence" value="ECO:0007669"/>
    <property type="project" value="UniProtKB-ARBA"/>
</dbReference>
<dbReference type="InterPro" id="IPR043504">
    <property type="entry name" value="Peptidase_S1_PA_chymotrypsin"/>
</dbReference>
<keyword evidence="9" id="KW-0732">Signal</keyword>
<keyword evidence="6 8" id="KW-0720">Serine protease</keyword>
<dbReference type="Proteomes" id="UP000327044">
    <property type="component" value="Unassembled WGS sequence"/>
</dbReference>
<evidence type="ECO:0000256" key="5">
    <source>
        <dbReference type="ARBA" id="ARBA00022801"/>
    </source>
</evidence>
<organism evidence="11 12">
    <name type="scientific">Photinus pyralis</name>
    <name type="common">Common eastern firefly</name>
    <name type="synonym">Lampyris pyralis</name>
    <dbReference type="NCBI Taxonomy" id="7054"/>
    <lineage>
        <taxon>Eukaryota</taxon>
        <taxon>Metazoa</taxon>
        <taxon>Ecdysozoa</taxon>
        <taxon>Arthropoda</taxon>
        <taxon>Hexapoda</taxon>
        <taxon>Insecta</taxon>
        <taxon>Pterygota</taxon>
        <taxon>Neoptera</taxon>
        <taxon>Endopterygota</taxon>
        <taxon>Coleoptera</taxon>
        <taxon>Polyphaga</taxon>
        <taxon>Elateriformia</taxon>
        <taxon>Elateroidea</taxon>
        <taxon>Lampyridae</taxon>
        <taxon>Lampyrinae</taxon>
        <taxon>Photinus</taxon>
    </lineage>
</organism>
<name>A0A5N4AD36_PHOPY</name>
<keyword evidence="3" id="KW-0964">Secreted</keyword>
<dbReference type="AlphaFoldDB" id="A0A5N4AD36"/>
<evidence type="ECO:0000313" key="12">
    <source>
        <dbReference type="Proteomes" id="UP000327044"/>
    </source>
</evidence>
<dbReference type="Pfam" id="PF00089">
    <property type="entry name" value="Trypsin"/>
    <property type="match status" value="2"/>
</dbReference>
<dbReference type="InterPro" id="IPR018114">
    <property type="entry name" value="TRYPSIN_HIS"/>
</dbReference>
<sequence length="460" mass="49361">MNGFLLLLLATGVFGASIKNDWRIVGGEVAAKGAYPYQVSIRVRHQHNCGGSIIDDTYILTAAHCLVGFEFMPMSVTVGSNTLNKGGDYYEISRRRPHRGFDPMTLKNDIGLLKLKTPISFNANVKPIQLESTYSDGNFGCVLSGWGMVSFPGDSPNELQYINLETLPLADCDNIWKSSGIAIDETQICTFTKVGQGACKGDSGGPLADASGVQIGVVSFGQPCAVGASIKNDWRIVGGQAAAEGAYPYQVSIRVGDQHNCGGSIIDDTYILTAAHCLVGFEFVPMSVTVGSNTLNKGGDSYEISKRRPHPGFDPMTIKNDIGLLKLKTPIVFNANVKPIQVETTYSDGNFGCVLSGWGMMSFPGDSPNELQYINLETIPLAVCDEIWRRSGGIPIDETQICTYTKVGQGACRGDSGGPLADRSGVQIGVVSFGQPCAVGSPDVYTRTSAFIKWIEENKY</sequence>
<evidence type="ECO:0000313" key="11">
    <source>
        <dbReference type="EMBL" id="KAB0795199.1"/>
    </source>
</evidence>
<keyword evidence="5 8" id="KW-0378">Hydrolase</keyword>
<protein>
    <recommendedName>
        <fullName evidence="10">Peptidase S1 domain-containing protein</fullName>
    </recommendedName>
</protein>
<evidence type="ECO:0000256" key="8">
    <source>
        <dbReference type="RuleBase" id="RU363034"/>
    </source>
</evidence>
<comment type="similarity">
    <text evidence="2">Belongs to the peptidase S1 family.</text>
</comment>
<keyword evidence="4 8" id="KW-0645">Protease</keyword>
<dbReference type="Gene3D" id="2.40.10.10">
    <property type="entry name" value="Trypsin-like serine proteases"/>
    <property type="match status" value="4"/>
</dbReference>
<dbReference type="InterPro" id="IPR009003">
    <property type="entry name" value="Peptidase_S1_PA"/>
</dbReference>
<evidence type="ECO:0000256" key="3">
    <source>
        <dbReference type="ARBA" id="ARBA00022525"/>
    </source>
</evidence>
<dbReference type="PRINTS" id="PR00722">
    <property type="entry name" value="CHYMOTRYPSIN"/>
</dbReference>
<dbReference type="PROSITE" id="PS00135">
    <property type="entry name" value="TRYPSIN_SER"/>
    <property type="match status" value="1"/>
</dbReference>
<dbReference type="FunCoup" id="A0A5N4AD36">
    <property type="interactions" value="44"/>
</dbReference>
<evidence type="ECO:0000256" key="6">
    <source>
        <dbReference type="ARBA" id="ARBA00022825"/>
    </source>
</evidence>
<feature type="signal peptide" evidence="9">
    <location>
        <begin position="1"/>
        <end position="15"/>
    </location>
</feature>
<accession>A0A5N4AD36</accession>
<keyword evidence="7" id="KW-1015">Disulfide bond</keyword>
<gene>
    <name evidence="11" type="ORF">PPYR_12038</name>
</gene>
<dbReference type="GO" id="GO:0005576">
    <property type="term" value="C:extracellular region"/>
    <property type="evidence" value="ECO:0007669"/>
    <property type="project" value="UniProtKB-SubCell"/>
</dbReference>
<dbReference type="InterPro" id="IPR050430">
    <property type="entry name" value="Peptidase_S1"/>
</dbReference>
<dbReference type="SMART" id="SM00020">
    <property type="entry name" value="Tryp_SPc"/>
    <property type="match status" value="2"/>
</dbReference>